<comment type="subcellular location">
    <subcellularLocation>
        <location evidence="2">Secreted</location>
    </subcellularLocation>
</comment>
<evidence type="ECO:0000313" key="8">
    <source>
        <dbReference type="Proteomes" id="UP000004322"/>
    </source>
</evidence>
<proteinExistence type="inferred from homology"/>
<dbReference type="Pfam" id="PF03047">
    <property type="entry name" value="ComC"/>
    <property type="match status" value="1"/>
</dbReference>
<keyword evidence="5" id="KW-0588">Pheromone</keyword>
<keyword evidence="6" id="KW-0178">Competence</keyword>
<evidence type="ECO:0000313" key="7">
    <source>
        <dbReference type="EMBL" id="EHI73309.1"/>
    </source>
</evidence>
<comment type="caution">
    <text evidence="7">The sequence shown here is derived from an EMBL/GenBank/DDBJ whole genome shotgun (WGS) entry which is preliminary data.</text>
</comment>
<accession>G5JMR3</accession>
<dbReference type="RefSeq" id="WP_003048831.1">
    <property type="nucleotide sequence ID" value="NZ_AEUV02000002.1"/>
</dbReference>
<evidence type="ECO:0000256" key="1">
    <source>
        <dbReference type="ARBA" id="ARBA00002667"/>
    </source>
</evidence>
<dbReference type="InterPro" id="IPR004288">
    <property type="entry name" value="Competence_ComC"/>
</dbReference>
<sequence>MNTNILENFEEMNPEDLNTITGGGFFDSVTDFVDTVDTVITAVENAYSFVKDVIIVS</sequence>
<keyword evidence="4" id="KW-0964">Secreted</keyword>
<evidence type="ECO:0000256" key="4">
    <source>
        <dbReference type="ARBA" id="ARBA00022525"/>
    </source>
</evidence>
<dbReference type="GO" id="GO:0005186">
    <property type="term" value="F:pheromone activity"/>
    <property type="evidence" value="ECO:0007669"/>
    <property type="project" value="UniProtKB-KW"/>
</dbReference>
<comment type="function">
    <text evidence="1">Acts as a pheromone, induces cells to develop competence for genetic transformation.</text>
</comment>
<dbReference type="Proteomes" id="UP000004322">
    <property type="component" value="Unassembled WGS sequence"/>
</dbReference>
<dbReference type="EMBL" id="AEUV02000002">
    <property type="protein sequence ID" value="EHI73309.1"/>
    <property type="molecule type" value="Genomic_DNA"/>
</dbReference>
<name>G5JMR3_STRCG</name>
<keyword evidence="8" id="KW-1185">Reference proteome</keyword>
<evidence type="ECO:0000256" key="5">
    <source>
        <dbReference type="ARBA" id="ARBA00023044"/>
    </source>
</evidence>
<protein>
    <submittedName>
        <fullName evidence="7">Uncharacterized protein</fullName>
    </submittedName>
</protein>
<comment type="similarity">
    <text evidence="3">Belongs to the ComC family.</text>
</comment>
<evidence type="ECO:0000256" key="2">
    <source>
        <dbReference type="ARBA" id="ARBA00004613"/>
    </source>
</evidence>
<gene>
    <name evidence="7" type="ORF">STRCR_0027</name>
</gene>
<dbReference type="GO" id="GO:0005576">
    <property type="term" value="C:extracellular region"/>
    <property type="evidence" value="ECO:0007669"/>
    <property type="project" value="UniProtKB-SubCell"/>
</dbReference>
<dbReference type="GO" id="GO:0030420">
    <property type="term" value="P:establishment of competence for transformation"/>
    <property type="evidence" value="ECO:0007669"/>
    <property type="project" value="UniProtKB-KW"/>
</dbReference>
<dbReference type="AlphaFoldDB" id="G5JMR3"/>
<reference evidence="7" key="1">
    <citation type="submission" date="2011-07" db="EMBL/GenBank/DDBJ databases">
        <authorList>
            <person name="Stanhope M.J."/>
            <person name="Durkin A.S."/>
            <person name="Hostetler J."/>
            <person name="Kim M."/>
            <person name="Radune D."/>
            <person name="Singh I."/>
            <person name="Town C.D."/>
        </authorList>
    </citation>
    <scope>NUCLEOTIDE SEQUENCE [LARGE SCALE GENOMIC DNA]</scope>
    <source>
        <strain evidence="7">HS-6</strain>
    </source>
</reference>
<evidence type="ECO:0000256" key="3">
    <source>
        <dbReference type="ARBA" id="ARBA00009039"/>
    </source>
</evidence>
<evidence type="ECO:0000256" key="6">
    <source>
        <dbReference type="ARBA" id="ARBA00023287"/>
    </source>
</evidence>
<organism evidence="7 8">
    <name type="scientific">Streptococcus criceti HS-6</name>
    <dbReference type="NCBI Taxonomy" id="873449"/>
    <lineage>
        <taxon>Bacteria</taxon>
        <taxon>Bacillati</taxon>
        <taxon>Bacillota</taxon>
        <taxon>Bacilli</taxon>
        <taxon>Lactobacillales</taxon>
        <taxon>Streptococcaceae</taxon>
        <taxon>Streptococcus</taxon>
    </lineage>
</organism>